<organism evidence="2 3">
    <name type="scientific">Corynebacterium oculi</name>
    <dbReference type="NCBI Taxonomy" id="1544416"/>
    <lineage>
        <taxon>Bacteria</taxon>
        <taxon>Bacillati</taxon>
        <taxon>Actinomycetota</taxon>
        <taxon>Actinomycetes</taxon>
        <taxon>Mycobacteriales</taxon>
        <taxon>Corynebacteriaceae</taxon>
        <taxon>Corynebacterium</taxon>
    </lineage>
</organism>
<dbReference type="EMBL" id="LKST01000004">
    <property type="protein sequence ID" value="KQB83155.1"/>
    <property type="molecule type" value="Genomic_DNA"/>
</dbReference>
<keyword evidence="1" id="KW-0732">Signal</keyword>
<reference evidence="2 3" key="1">
    <citation type="submission" date="2015-10" db="EMBL/GenBank/DDBJ databases">
        <title>Corynebacteirum lowii and Corynebacterium oculi species nova, derived from human clinical disease and and emended description of Corynebacterium mastiditis.</title>
        <authorList>
            <person name="Bernard K."/>
            <person name="Pacheco A.L."/>
            <person name="Mcdougall C."/>
            <person name="Burtx T."/>
            <person name="Weibe D."/>
            <person name="Tyler S."/>
            <person name="Olson A.B."/>
            <person name="Cnockaert M."/>
            <person name="Eguchi H."/>
            <person name="Kuwahara T."/>
            <person name="Nakayama-Imaohji H."/>
            <person name="Boudewijins M."/>
            <person name="Van Hoecke F."/>
            <person name="Bernier A.-M."/>
            <person name="Vandamme P."/>
        </authorList>
    </citation>
    <scope>NUCLEOTIDE SEQUENCE [LARGE SCALE GENOMIC DNA]</scope>
    <source>
        <strain evidence="2 3">NML 130210</strain>
    </source>
</reference>
<comment type="caution">
    <text evidence="2">The sequence shown here is derived from an EMBL/GenBank/DDBJ whole genome shotgun (WGS) entry which is preliminary data.</text>
</comment>
<protein>
    <submittedName>
        <fullName evidence="2">Alpha/beta hydrolase family protein</fullName>
    </submittedName>
</protein>
<dbReference type="Proteomes" id="UP000050517">
    <property type="component" value="Unassembled WGS sequence"/>
</dbReference>
<dbReference type="AlphaFoldDB" id="A0A0Q0U727"/>
<keyword evidence="2" id="KW-0378">Hydrolase</keyword>
<dbReference type="SUPFAM" id="SSF53474">
    <property type="entry name" value="alpha/beta-Hydrolases"/>
    <property type="match status" value="1"/>
</dbReference>
<name>A0A0Q0U727_9CORY</name>
<evidence type="ECO:0000313" key="3">
    <source>
        <dbReference type="Proteomes" id="UP000050517"/>
    </source>
</evidence>
<dbReference type="STRING" id="1544416.Cocul_02128"/>
<dbReference type="OrthoDB" id="9767239at2"/>
<sequence length="268" mass="28729">METRTLDVQGRTRRYHVVLPPHPNEHPDLLLYLHGSRQSGRISTRFTGHTFDEVTRRTNAILVYPDGVGHHFNDARRELDEQCRHEAIDDVAFLHALISGFSPARAFACGYSNGGHMTMRFLLEAPGVLDAAAIFAATPPAEDNLLVSPGSYQPTPVLFMHGTADPITPYAGGRVALEGAARGEMMSAPGGAAWWAGLNGHTGQPEVSRPSPNVEVSTWASGHPAVQLWTLHGVGHVVPSNKEFAQSLGPSTTEVIAAEVAAGFFGIG</sequence>
<dbReference type="InterPro" id="IPR050955">
    <property type="entry name" value="Plant_Biomass_Hydrol_Est"/>
</dbReference>
<evidence type="ECO:0000313" key="2">
    <source>
        <dbReference type="EMBL" id="KQB83155.1"/>
    </source>
</evidence>
<keyword evidence="3" id="KW-1185">Reference proteome</keyword>
<evidence type="ECO:0000256" key="1">
    <source>
        <dbReference type="ARBA" id="ARBA00022729"/>
    </source>
</evidence>
<proteinExistence type="predicted"/>
<accession>A0A0Q0U727</accession>
<gene>
    <name evidence="2" type="ORF">Cocul_02128</name>
</gene>
<dbReference type="InterPro" id="IPR029058">
    <property type="entry name" value="AB_hydrolase_fold"/>
</dbReference>
<dbReference type="PANTHER" id="PTHR43037:SF1">
    <property type="entry name" value="BLL1128 PROTEIN"/>
    <property type="match status" value="1"/>
</dbReference>
<dbReference type="GO" id="GO:0016787">
    <property type="term" value="F:hydrolase activity"/>
    <property type="evidence" value="ECO:0007669"/>
    <property type="project" value="UniProtKB-KW"/>
</dbReference>
<dbReference type="PANTHER" id="PTHR43037">
    <property type="entry name" value="UNNAMED PRODUCT-RELATED"/>
    <property type="match status" value="1"/>
</dbReference>
<dbReference type="PATRIC" id="fig|1544416.3.peg.2123"/>
<dbReference type="Gene3D" id="3.40.50.1820">
    <property type="entry name" value="alpha/beta hydrolase"/>
    <property type="match status" value="1"/>
</dbReference>
<dbReference type="RefSeq" id="WP_055123193.1">
    <property type="nucleotide sequence ID" value="NZ_LKST01000004.1"/>
</dbReference>